<reference evidence="1 2" key="1">
    <citation type="submission" date="2014-04" db="EMBL/GenBank/DDBJ databases">
        <title>Whole genome of Muricauda olearia.</title>
        <authorList>
            <person name="Zhang X.-H."/>
            <person name="Tang K."/>
        </authorList>
    </citation>
    <scope>NUCLEOTIDE SEQUENCE [LARGE SCALE GENOMIC DNA]</scope>
    <source>
        <strain evidence="1 2">Th120</strain>
    </source>
</reference>
<dbReference type="SUPFAM" id="SSF53137">
    <property type="entry name" value="Translational machinery components"/>
    <property type="match status" value="1"/>
</dbReference>
<organism evidence="1 2">
    <name type="scientific">Flagellimonas olearia</name>
    <dbReference type="NCBI Taxonomy" id="552546"/>
    <lineage>
        <taxon>Bacteria</taxon>
        <taxon>Pseudomonadati</taxon>
        <taxon>Bacteroidota</taxon>
        <taxon>Flavobacteriia</taxon>
        <taxon>Flavobacteriales</taxon>
        <taxon>Flavobacteriaceae</taxon>
        <taxon>Flagellimonas</taxon>
    </lineage>
</organism>
<proteinExistence type="predicted"/>
<evidence type="ECO:0000313" key="2">
    <source>
        <dbReference type="Proteomes" id="UP000290261"/>
    </source>
</evidence>
<gene>
    <name evidence="1" type="ORF">DN53_07195</name>
</gene>
<evidence type="ECO:0008006" key="3">
    <source>
        <dbReference type="Google" id="ProtNLM"/>
    </source>
</evidence>
<accession>A0A444VH46</accession>
<dbReference type="EMBL" id="JJMP01000014">
    <property type="protein sequence ID" value="RYC50087.1"/>
    <property type="molecule type" value="Genomic_DNA"/>
</dbReference>
<dbReference type="RefSeq" id="WP_129656258.1">
    <property type="nucleotide sequence ID" value="NZ_ML142917.1"/>
</dbReference>
<sequence length="138" mass="15812">MRQIGIWMDKKEALGVVYEDGKESEFSIASEMDFYNPKGGSRSKTKWGPQDVVQDSKYLEAEKHQMKRYFQKIIDEVQGVDQLVLYGPAEASGKFLKELEENHVQLANKVKALEKADSMTSNQFKATVREFFKIDAPL</sequence>
<evidence type="ECO:0000313" key="1">
    <source>
        <dbReference type="EMBL" id="RYC50087.1"/>
    </source>
</evidence>
<name>A0A444VH46_9FLAO</name>
<dbReference type="InterPro" id="IPR042226">
    <property type="entry name" value="eFR1_2_sf"/>
</dbReference>
<dbReference type="AlphaFoldDB" id="A0A444VH46"/>
<dbReference type="Proteomes" id="UP000290261">
    <property type="component" value="Unassembled WGS sequence"/>
</dbReference>
<protein>
    <recommendedName>
        <fullName evidence="3">Host attachment protein</fullName>
    </recommendedName>
</protein>
<comment type="caution">
    <text evidence="1">The sequence shown here is derived from an EMBL/GenBank/DDBJ whole genome shotgun (WGS) entry which is preliminary data.</text>
</comment>
<dbReference type="Gene3D" id="3.30.420.60">
    <property type="entry name" value="eRF1 domain 2"/>
    <property type="match status" value="1"/>
</dbReference>
<keyword evidence="2" id="KW-1185">Reference proteome</keyword>